<evidence type="ECO:0000313" key="4">
    <source>
        <dbReference type="EMBL" id="KAI9271602.1"/>
    </source>
</evidence>
<dbReference type="SUPFAM" id="SSF103473">
    <property type="entry name" value="MFS general substrate transporter"/>
    <property type="match status" value="1"/>
</dbReference>
<feature type="transmembrane region" description="Helical" evidence="3">
    <location>
        <begin position="338"/>
        <end position="358"/>
    </location>
</feature>
<feature type="transmembrane region" description="Helical" evidence="3">
    <location>
        <begin position="213"/>
        <end position="234"/>
    </location>
</feature>
<dbReference type="Proteomes" id="UP001209540">
    <property type="component" value="Unassembled WGS sequence"/>
</dbReference>
<dbReference type="Gene3D" id="1.20.1250.20">
    <property type="entry name" value="MFS general substrate transporter like domains"/>
    <property type="match status" value="2"/>
</dbReference>
<dbReference type="PANTHER" id="PTHR11360">
    <property type="entry name" value="MONOCARBOXYLATE TRANSPORTER"/>
    <property type="match status" value="1"/>
</dbReference>
<dbReference type="Pfam" id="PF07690">
    <property type="entry name" value="MFS_1"/>
    <property type="match status" value="1"/>
</dbReference>
<dbReference type="PANTHER" id="PTHR11360:SF284">
    <property type="entry name" value="EG:103B4.3 PROTEIN-RELATED"/>
    <property type="match status" value="1"/>
</dbReference>
<feature type="transmembrane region" description="Helical" evidence="3">
    <location>
        <begin position="303"/>
        <end position="326"/>
    </location>
</feature>
<dbReference type="GO" id="GO:0016020">
    <property type="term" value="C:membrane"/>
    <property type="evidence" value="ECO:0007669"/>
    <property type="project" value="UniProtKB-SubCell"/>
</dbReference>
<feature type="transmembrane region" description="Helical" evidence="3">
    <location>
        <begin position="63"/>
        <end position="85"/>
    </location>
</feature>
<feature type="transmembrane region" description="Helical" evidence="3">
    <location>
        <begin position="240"/>
        <end position="261"/>
    </location>
</feature>
<gene>
    <name evidence="4" type="ORF">BDA99DRAFT_433776</name>
</gene>
<dbReference type="InterPro" id="IPR036259">
    <property type="entry name" value="MFS_trans_sf"/>
</dbReference>
<reference evidence="4" key="2">
    <citation type="submission" date="2023-02" db="EMBL/GenBank/DDBJ databases">
        <authorList>
            <consortium name="DOE Joint Genome Institute"/>
            <person name="Mondo S.J."/>
            <person name="Chang Y."/>
            <person name="Wang Y."/>
            <person name="Ahrendt S."/>
            <person name="Andreopoulos W."/>
            <person name="Barry K."/>
            <person name="Beard J."/>
            <person name="Benny G.L."/>
            <person name="Blankenship S."/>
            <person name="Bonito G."/>
            <person name="Cuomo C."/>
            <person name="Desiro A."/>
            <person name="Gervers K.A."/>
            <person name="Hundley H."/>
            <person name="Kuo A."/>
            <person name="LaButti K."/>
            <person name="Lang B.F."/>
            <person name="Lipzen A."/>
            <person name="O'Donnell K."/>
            <person name="Pangilinan J."/>
            <person name="Reynolds N."/>
            <person name="Sandor L."/>
            <person name="Smith M.W."/>
            <person name="Tsang A."/>
            <person name="Grigoriev I.V."/>
            <person name="Stajich J.E."/>
            <person name="Spatafora J.W."/>
        </authorList>
    </citation>
    <scope>NUCLEOTIDE SEQUENCE</scope>
    <source>
        <strain evidence="4">RSA 2281</strain>
    </source>
</reference>
<evidence type="ECO:0000256" key="3">
    <source>
        <dbReference type="SAM" id="Phobius"/>
    </source>
</evidence>
<comment type="subcellular location">
    <subcellularLocation>
        <location evidence="1">Membrane</location>
        <topology evidence="1">Multi-pass membrane protein</topology>
    </subcellularLocation>
</comment>
<keyword evidence="3" id="KW-1133">Transmembrane helix</keyword>
<dbReference type="InterPro" id="IPR011701">
    <property type="entry name" value="MFS"/>
</dbReference>
<accession>A0AAD5PGZ9</accession>
<comment type="caution">
    <text evidence="4">The sequence shown here is derived from an EMBL/GenBank/DDBJ whole genome shotgun (WGS) entry which is preliminary data.</text>
</comment>
<sequence length="401" mass="44341">VVKYNAIHIIHIGVMQDYYEQRVFTSSREDSMRLSFVGTTIHVVMNLFMPISRILEVTVGLKVALIIASILSVIGLTLFYSSSFFADTYYYYLLKIWQLYLALGLCLGSSNCILFSVAQRVIPQWFDKKRGLASGISFSGSVITGLVSPFIMTSINFTLGIAWTYRILAAIFIGINILICLIMRENTVPTEKESTKDKIKTSINVSILRDTNFLIWMSACVPQVIIQTVPYIFVPVYATYIGLSPLQGSTAVGVISGVNLFGRLSAGFVADKIGSLNTFIIYNTLSGCAAVFIWIFAYNYITLLVFSVVYGLFGSVYYTLLGPTVARVVGVQNLPSGNIFISLLTSPACFGPSIASAIELKSSLQPFLTYKLFLGIPLFISVIPILYLKLRITHAFVFSKI</sequence>
<name>A0AAD5PGZ9_9FUNG</name>
<feature type="transmembrane region" description="Helical" evidence="3">
    <location>
        <begin position="163"/>
        <end position="183"/>
    </location>
</feature>
<keyword evidence="5" id="KW-1185">Reference proteome</keyword>
<organism evidence="4 5">
    <name type="scientific">Phascolomyces articulosus</name>
    <dbReference type="NCBI Taxonomy" id="60185"/>
    <lineage>
        <taxon>Eukaryota</taxon>
        <taxon>Fungi</taxon>
        <taxon>Fungi incertae sedis</taxon>
        <taxon>Mucoromycota</taxon>
        <taxon>Mucoromycotina</taxon>
        <taxon>Mucoromycetes</taxon>
        <taxon>Mucorales</taxon>
        <taxon>Lichtheimiaceae</taxon>
        <taxon>Phascolomyces</taxon>
    </lineage>
</organism>
<dbReference type="GO" id="GO:0022857">
    <property type="term" value="F:transmembrane transporter activity"/>
    <property type="evidence" value="ECO:0007669"/>
    <property type="project" value="InterPro"/>
</dbReference>
<dbReference type="InterPro" id="IPR050327">
    <property type="entry name" value="Proton-linked_MCT"/>
</dbReference>
<feature type="transmembrane region" description="Helical" evidence="3">
    <location>
        <begin position="130"/>
        <end position="151"/>
    </location>
</feature>
<feature type="transmembrane region" description="Helical" evidence="3">
    <location>
        <begin position="273"/>
        <end position="297"/>
    </location>
</feature>
<evidence type="ECO:0000256" key="2">
    <source>
        <dbReference type="ARBA" id="ARBA00006727"/>
    </source>
</evidence>
<reference evidence="4" key="1">
    <citation type="journal article" date="2022" name="IScience">
        <title>Evolution of zygomycete secretomes and the origins of terrestrial fungal ecologies.</title>
        <authorList>
            <person name="Chang Y."/>
            <person name="Wang Y."/>
            <person name="Mondo S."/>
            <person name="Ahrendt S."/>
            <person name="Andreopoulos W."/>
            <person name="Barry K."/>
            <person name="Beard J."/>
            <person name="Benny G.L."/>
            <person name="Blankenship S."/>
            <person name="Bonito G."/>
            <person name="Cuomo C."/>
            <person name="Desiro A."/>
            <person name="Gervers K.A."/>
            <person name="Hundley H."/>
            <person name="Kuo A."/>
            <person name="LaButti K."/>
            <person name="Lang B.F."/>
            <person name="Lipzen A."/>
            <person name="O'Donnell K."/>
            <person name="Pangilinan J."/>
            <person name="Reynolds N."/>
            <person name="Sandor L."/>
            <person name="Smith M.E."/>
            <person name="Tsang A."/>
            <person name="Grigoriev I.V."/>
            <person name="Stajich J.E."/>
            <person name="Spatafora J.W."/>
        </authorList>
    </citation>
    <scope>NUCLEOTIDE SEQUENCE</scope>
    <source>
        <strain evidence="4">RSA 2281</strain>
    </source>
</reference>
<evidence type="ECO:0000256" key="1">
    <source>
        <dbReference type="ARBA" id="ARBA00004141"/>
    </source>
</evidence>
<proteinExistence type="inferred from homology"/>
<feature type="transmembrane region" description="Helical" evidence="3">
    <location>
        <begin position="97"/>
        <end position="118"/>
    </location>
</feature>
<feature type="non-terminal residue" evidence="4">
    <location>
        <position position="401"/>
    </location>
</feature>
<dbReference type="EMBL" id="JAIXMP010000006">
    <property type="protein sequence ID" value="KAI9271602.1"/>
    <property type="molecule type" value="Genomic_DNA"/>
</dbReference>
<feature type="transmembrane region" description="Helical" evidence="3">
    <location>
        <begin position="370"/>
        <end position="390"/>
    </location>
</feature>
<dbReference type="AlphaFoldDB" id="A0AAD5PGZ9"/>
<keyword evidence="3" id="KW-0472">Membrane</keyword>
<comment type="similarity">
    <text evidence="2">Belongs to the major facilitator superfamily. Monocarboxylate porter (TC 2.A.1.13) family.</text>
</comment>
<evidence type="ECO:0000313" key="5">
    <source>
        <dbReference type="Proteomes" id="UP001209540"/>
    </source>
</evidence>
<protein>
    <submittedName>
        <fullName evidence="4">Major facilitator superfamily domain-containing protein</fullName>
    </submittedName>
</protein>
<keyword evidence="3" id="KW-0812">Transmembrane</keyword>